<feature type="signal peptide" evidence="7">
    <location>
        <begin position="1"/>
        <end position="23"/>
    </location>
</feature>
<feature type="domain" description="PPIase FKBP-type" evidence="8">
    <location>
        <begin position="212"/>
        <end position="299"/>
    </location>
</feature>
<evidence type="ECO:0000256" key="4">
    <source>
        <dbReference type="ARBA" id="ARBA00023235"/>
    </source>
</evidence>
<dbReference type="InterPro" id="IPR001179">
    <property type="entry name" value="PPIase_FKBP_dom"/>
</dbReference>
<keyword evidence="4 5" id="KW-0413">Isomerase</keyword>
<protein>
    <recommendedName>
        <fullName evidence="6">Peptidyl-prolyl cis-trans isomerase</fullName>
        <ecNumber evidence="6">5.2.1.8</ecNumber>
    </recommendedName>
</protein>
<feature type="chain" id="PRO_5015787678" description="Peptidyl-prolyl cis-trans isomerase" evidence="7">
    <location>
        <begin position="24"/>
        <end position="309"/>
    </location>
</feature>
<dbReference type="InterPro" id="IPR046357">
    <property type="entry name" value="PPIase_dom_sf"/>
</dbReference>
<evidence type="ECO:0000313" key="10">
    <source>
        <dbReference type="Proteomes" id="UP000245870"/>
    </source>
</evidence>
<gene>
    <name evidence="9" type="ORF">C7379_10352</name>
</gene>
<evidence type="ECO:0000313" key="9">
    <source>
        <dbReference type="EMBL" id="PVX57929.1"/>
    </source>
</evidence>
<sequence>MKRIAIMSMAILMAALVPVSSLASDKDKKKKKEKSELVKQVRLVTSADSLSYAAGYRATQGLLNYLQNQLHVDTTYMSEFVRGYKEVIEKGEDPAFTAYIVGTQIANQAKTQIFPGMNKSLAGTADSLRATCFHEGFLAGVVEDTTVYSMTSASELFDVRMQAITARRNTAYKAENEAWLKANSTKQGVVVLPSGLQYKVLKNGTGAKPTVDQTVEVIYEGKTIDGHIFDATSKHPGQKTDSFRCNQVIKGWTEALTNMPVGSKWEIYIPQNLGYGAREAGQIKPFSTLIFTVELVSIQPEEKASKKSK</sequence>
<evidence type="ECO:0000256" key="2">
    <source>
        <dbReference type="ARBA" id="ARBA00006577"/>
    </source>
</evidence>
<dbReference type="PROSITE" id="PS50059">
    <property type="entry name" value="FKBP_PPIASE"/>
    <property type="match status" value="1"/>
</dbReference>
<dbReference type="Pfam" id="PF00254">
    <property type="entry name" value="FKBP_C"/>
    <property type="match status" value="1"/>
</dbReference>
<keyword evidence="10" id="KW-1185">Reference proteome</keyword>
<name>A0A2U0UJZ8_9BACT</name>
<dbReference type="OrthoDB" id="9814548at2"/>
<keyword evidence="3 5" id="KW-0697">Rotamase</keyword>
<dbReference type="SUPFAM" id="SSF54534">
    <property type="entry name" value="FKBP-like"/>
    <property type="match status" value="1"/>
</dbReference>
<comment type="similarity">
    <text evidence="2 6">Belongs to the FKBP-type PPIase family.</text>
</comment>
<comment type="caution">
    <text evidence="9">The sequence shown here is derived from an EMBL/GenBank/DDBJ whole genome shotgun (WGS) entry which is preliminary data.</text>
</comment>
<proteinExistence type="inferred from homology"/>
<comment type="catalytic activity">
    <reaction evidence="1 5 6">
        <text>[protein]-peptidylproline (omega=180) = [protein]-peptidylproline (omega=0)</text>
        <dbReference type="Rhea" id="RHEA:16237"/>
        <dbReference type="Rhea" id="RHEA-COMP:10747"/>
        <dbReference type="Rhea" id="RHEA-COMP:10748"/>
        <dbReference type="ChEBI" id="CHEBI:83833"/>
        <dbReference type="ChEBI" id="CHEBI:83834"/>
        <dbReference type="EC" id="5.2.1.8"/>
    </reaction>
</comment>
<dbReference type="EC" id="5.2.1.8" evidence="6"/>
<evidence type="ECO:0000256" key="3">
    <source>
        <dbReference type="ARBA" id="ARBA00023110"/>
    </source>
</evidence>
<reference evidence="9 10" key="1">
    <citation type="submission" date="2018-05" db="EMBL/GenBank/DDBJ databases">
        <title>Genomic Encyclopedia of Type Strains, Phase IV (KMG-IV): sequencing the most valuable type-strain genomes for metagenomic binning, comparative biology and taxonomic classification.</title>
        <authorList>
            <person name="Goeker M."/>
        </authorList>
    </citation>
    <scope>NUCLEOTIDE SEQUENCE [LARGE SCALE GENOMIC DNA]</scope>
    <source>
        <strain evidence="9 10">DSM 100333</strain>
    </source>
</reference>
<dbReference type="Pfam" id="PF01346">
    <property type="entry name" value="FKBP_N"/>
    <property type="match status" value="1"/>
</dbReference>
<dbReference type="Gene3D" id="3.10.50.40">
    <property type="match status" value="1"/>
</dbReference>
<dbReference type="InterPro" id="IPR000774">
    <property type="entry name" value="PPIase_FKBP_N"/>
</dbReference>
<organism evidence="9 10">
    <name type="scientific">Hallella colorans</name>
    <dbReference type="NCBI Taxonomy" id="1703337"/>
    <lineage>
        <taxon>Bacteria</taxon>
        <taxon>Pseudomonadati</taxon>
        <taxon>Bacteroidota</taxon>
        <taxon>Bacteroidia</taxon>
        <taxon>Bacteroidales</taxon>
        <taxon>Prevotellaceae</taxon>
        <taxon>Hallella</taxon>
    </lineage>
</organism>
<dbReference type="AlphaFoldDB" id="A0A2U0UJZ8"/>
<dbReference type="RefSeq" id="WP_116615800.1">
    <property type="nucleotide sequence ID" value="NZ_CAMQYP010000001.1"/>
</dbReference>
<evidence type="ECO:0000256" key="1">
    <source>
        <dbReference type="ARBA" id="ARBA00000971"/>
    </source>
</evidence>
<evidence type="ECO:0000256" key="5">
    <source>
        <dbReference type="PROSITE-ProRule" id="PRU00277"/>
    </source>
</evidence>
<dbReference type="PANTHER" id="PTHR43811">
    <property type="entry name" value="FKBP-TYPE PEPTIDYL-PROLYL CIS-TRANS ISOMERASE FKPA"/>
    <property type="match status" value="1"/>
</dbReference>
<evidence type="ECO:0000256" key="7">
    <source>
        <dbReference type="SAM" id="SignalP"/>
    </source>
</evidence>
<dbReference type="PANTHER" id="PTHR43811:SF19">
    <property type="entry name" value="39 KDA FK506-BINDING NUCLEAR PROTEIN"/>
    <property type="match status" value="1"/>
</dbReference>
<keyword evidence="7" id="KW-0732">Signal</keyword>
<dbReference type="GO" id="GO:0003755">
    <property type="term" value="F:peptidyl-prolyl cis-trans isomerase activity"/>
    <property type="evidence" value="ECO:0007669"/>
    <property type="project" value="UniProtKB-UniRule"/>
</dbReference>
<evidence type="ECO:0000259" key="8">
    <source>
        <dbReference type="PROSITE" id="PS50059"/>
    </source>
</evidence>
<dbReference type="EMBL" id="QENY01000003">
    <property type="protein sequence ID" value="PVX57929.1"/>
    <property type="molecule type" value="Genomic_DNA"/>
</dbReference>
<accession>A0A2U0UJZ8</accession>
<dbReference type="GO" id="GO:0006457">
    <property type="term" value="P:protein folding"/>
    <property type="evidence" value="ECO:0007669"/>
    <property type="project" value="InterPro"/>
</dbReference>
<dbReference type="InterPro" id="IPR036944">
    <property type="entry name" value="PPIase_FKBP_N_sf"/>
</dbReference>
<dbReference type="Proteomes" id="UP000245870">
    <property type="component" value="Unassembled WGS sequence"/>
</dbReference>
<evidence type="ECO:0000256" key="6">
    <source>
        <dbReference type="RuleBase" id="RU003915"/>
    </source>
</evidence>
<dbReference type="Gene3D" id="1.10.287.460">
    <property type="entry name" value="Peptidyl-prolyl cis-trans isomerase, FKBP-type, N-terminal domain"/>
    <property type="match status" value="1"/>
</dbReference>